<organism evidence="1 2">
    <name type="scientific">Racocetra persica</name>
    <dbReference type="NCBI Taxonomy" id="160502"/>
    <lineage>
        <taxon>Eukaryota</taxon>
        <taxon>Fungi</taxon>
        <taxon>Fungi incertae sedis</taxon>
        <taxon>Mucoromycota</taxon>
        <taxon>Glomeromycotina</taxon>
        <taxon>Glomeromycetes</taxon>
        <taxon>Diversisporales</taxon>
        <taxon>Gigasporaceae</taxon>
        <taxon>Racocetra</taxon>
    </lineage>
</organism>
<dbReference type="Proteomes" id="UP000789920">
    <property type="component" value="Unassembled WGS sequence"/>
</dbReference>
<proteinExistence type="predicted"/>
<feature type="non-terminal residue" evidence="1">
    <location>
        <position position="181"/>
    </location>
</feature>
<feature type="non-terminal residue" evidence="1">
    <location>
        <position position="1"/>
    </location>
</feature>
<name>A0ACA9RY14_9GLOM</name>
<comment type="caution">
    <text evidence="1">The sequence shown here is derived from an EMBL/GenBank/DDBJ whole genome shotgun (WGS) entry which is preliminary data.</text>
</comment>
<sequence>EVISRVKGGEGERFEAWLEKFLKISISMEQERRRIKEETKIRESNLREEERRNITRSFMQIDNEGNALEDKYFAHLNEPVPKVISKDIPKYKDKKIKALVIDIFNENKTPIVKDYDKGQYELSRTERLPSFGNNEESKLKDAIALLERKQKLLDVYAQQQKLPSREALVLIITKNIKHAEE</sequence>
<keyword evidence="2" id="KW-1185">Reference proteome</keyword>
<evidence type="ECO:0000313" key="2">
    <source>
        <dbReference type="Proteomes" id="UP000789920"/>
    </source>
</evidence>
<evidence type="ECO:0000313" key="1">
    <source>
        <dbReference type="EMBL" id="CAG8816213.1"/>
    </source>
</evidence>
<protein>
    <submittedName>
        <fullName evidence="1">31516_t:CDS:1</fullName>
    </submittedName>
</protein>
<gene>
    <name evidence="1" type="ORF">RPERSI_LOCUS24406</name>
</gene>
<accession>A0ACA9RY14</accession>
<dbReference type="EMBL" id="CAJVQC010078282">
    <property type="protein sequence ID" value="CAG8816213.1"/>
    <property type="molecule type" value="Genomic_DNA"/>
</dbReference>
<reference evidence="1" key="1">
    <citation type="submission" date="2021-06" db="EMBL/GenBank/DDBJ databases">
        <authorList>
            <person name="Kallberg Y."/>
            <person name="Tangrot J."/>
            <person name="Rosling A."/>
        </authorList>
    </citation>
    <scope>NUCLEOTIDE SEQUENCE</scope>
    <source>
        <strain evidence="1">MA461A</strain>
    </source>
</reference>